<reference evidence="1" key="1">
    <citation type="submission" date="2019-12" db="EMBL/GenBank/DDBJ databases">
        <title>Comparative genomics gives insights into the taxonomy of the Azoarcus-Aromatoleum group and reveals separate origins of nif in the plant-associated Azoarcus and non-plant-associated Aromatoleum sub-groups.</title>
        <authorList>
            <person name="Lafos M."/>
            <person name="Maluk M."/>
            <person name="Batista M."/>
            <person name="Junghare M."/>
            <person name="Carmona M."/>
            <person name="Faoro H."/>
            <person name="Cruz L.M."/>
            <person name="Battistoni F."/>
            <person name="De Souza E."/>
            <person name="Pedrosa F."/>
            <person name="Chen W.-M."/>
            <person name="Poole P.S."/>
            <person name="Dixon R.A."/>
            <person name="James E.K."/>
        </authorList>
    </citation>
    <scope>NUCLEOTIDE SEQUENCE</scope>
    <source>
        <strain evidence="1">U120</strain>
    </source>
</reference>
<comment type="caution">
    <text evidence="1">The sequence shown here is derived from an EMBL/GenBank/DDBJ whole genome shotgun (WGS) entry which is preliminary data.</text>
</comment>
<dbReference type="PANTHER" id="PTHR17985:SF8">
    <property type="entry name" value="TRANSPORT AND GOLGI ORGANIZATION PROTEIN 2 HOMOLOG"/>
    <property type="match status" value="1"/>
</dbReference>
<accession>A0ABX1N4V2</accession>
<protein>
    <recommendedName>
        <fullName evidence="3">NRDE family protein</fullName>
    </recommendedName>
</protein>
<evidence type="ECO:0000313" key="2">
    <source>
        <dbReference type="Proteomes" id="UP000601990"/>
    </source>
</evidence>
<sequence>MCLIVVGWQAHPDYTLVVAANRDEFLARPAVPAHWWTDAPDLLAGRDLEGGGTWMGVTRGGRFAALTNYRDPTLHRPGAPSRGILVRDCLTAADNVNANTQATLGRIAAVSPDYAAFNLLVSDGARLGIHESTTGAVRLLEPGIYGLSNHVLDTPWPKVRLARERFAAALARLPEDEEDAFLPLLRDDAPAPDSHLPETGVSADWERWLSPAFIRAPGYGTRCSTVITVRRDGDVKFVEWTWDDQGELASEVRHRFTARTPVAR</sequence>
<gene>
    <name evidence="1" type="ORF">GO608_13305</name>
</gene>
<dbReference type="Pfam" id="PF05742">
    <property type="entry name" value="TANGO2"/>
    <property type="match status" value="1"/>
</dbReference>
<dbReference type="Gene3D" id="3.60.60.10">
    <property type="entry name" value="Penicillin V Acylase, Chain A"/>
    <property type="match status" value="1"/>
</dbReference>
<dbReference type="EMBL" id="WTVH01000026">
    <property type="protein sequence ID" value="NMF94303.1"/>
    <property type="molecule type" value="Genomic_DNA"/>
</dbReference>
<dbReference type="Proteomes" id="UP000601990">
    <property type="component" value="Unassembled WGS sequence"/>
</dbReference>
<dbReference type="PANTHER" id="PTHR17985">
    <property type="entry name" value="SER/THR-RICH PROTEIN T10 IN DGCR REGION"/>
    <property type="match status" value="1"/>
</dbReference>
<dbReference type="InterPro" id="IPR008551">
    <property type="entry name" value="TANGO2"/>
</dbReference>
<organism evidence="1 2">
    <name type="scientific">Aromatoleum buckelii</name>
    <dbReference type="NCBI Taxonomy" id="200254"/>
    <lineage>
        <taxon>Bacteria</taxon>
        <taxon>Pseudomonadati</taxon>
        <taxon>Pseudomonadota</taxon>
        <taxon>Betaproteobacteria</taxon>
        <taxon>Rhodocyclales</taxon>
        <taxon>Rhodocyclaceae</taxon>
        <taxon>Aromatoleum</taxon>
    </lineage>
</organism>
<keyword evidence="2" id="KW-1185">Reference proteome</keyword>
<evidence type="ECO:0008006" key="3">
    <source>
        <dbReference type="Google" id="ProtNLM"/>
    </source>
</evidence>
<proteinExistence type="predicted"/>
<evidence type="ECO:0000313" key="1">
    <source>
        <dbReference type="EMBL" id="NMF94303.1"/>
    </source>
</evidence>
<dbReference type="RefSeq" id="WP_169199529.1">
    <property type="nucleotide sequence ID" value="NZ_WTVH02000009.1"/>
</dbReference>
<name>A0ABX1N4V2_9RHOO</name>